<dbReference type="SMART" id="SM00345">
    <property type="entry name" value="HTH_GNTR"/>
    <property type="match status" value="1"/>
</dbReference>
<evidence type="ECO:0000259" key="6">
    <source>
        <dbReference type="PROSITE" id="PS50949"/>
    </source>
</evidence>
<accession>A0A840LG41</accession>
<dbReference type="GO" id="GO:0030170">
    <property type="term" value="F:pyridoxal phosphate binding"/>
    <property type="evidence" value="ECO:0007669"/>
    <property type="project" value="InterPro"/>
</dbReference>
<dbReference type="InterPro" id="IPR015422">
    <property type="entry name" value="PyrdxlP-dep_Trfase_small"/>
</dbReference>
<evidence type="ECO:0000256" key="5">
    <source>
        <dbReference type="ARBA" id="ARBA00023163"/>
    </source>
</evidence>
<dbReference type="InterPro" id="IPR004839">
    <property type="entry name" value="Aminotransferase_I/II_large"/>
</dbReference>
<dbReference type="CDD" id="cd07377">
    <property type="entry name" value="WHTH_GntR"/>
    <property type="match status" value="1"/>
</dbReference>
<name>A0A840LG41_9BURK</name>
<reference evidence="7 8" key="1">
    <citation type="submission" date="2020-08" db="EMBL/GenBank/DDBJ databases">
        <title>Functional genomics of gut bacteria from endangered species of beetles.</title>
        <authorList>
            <person name="Carlos-Shanley C."/>
        </authorList>
    </citation>
    <scope>NUCLEOTIDE SEQUENCE [LARGE SCALE GENOMIC DNA]</scope>
    <source>
        <strain evidence="7 8">S00239</strain>
    </source>
</reference>
<dbReference type="InterPro" id="IPR000524">
    <property type="entry name" value="Tscrpt_reg_HTH_GntR"/>
</dbReference>
<dbReference type="SUPFAM" id="SSF46785">
    <property type="entry name" value="Winged helix' DNA-binding domain"/>
    <property type="match status" value="1"/>
</dbReference>
<dbReference type="InterPro" id="IPR015424">
    <property type="entry name" value="PyrdxlP-dep_Trfase"/>
</dbReference>
<dbReference type="Proteomes" id="UP000562027">
    <property type="component" value="Unassembled WGS sequence"/>
</dbReference>
<evidence type="ECO:0000313" key="7">
    <source>
        <dbReference type="EMBL" id="MBB4846005.1"/>
    </source>
</evidence>
<organism evidence="7 8">
    <name type="scientific">Roseateles oligotrophus</name>
    <dbReference type="NCBI Taxonomy" id="1769250"/>
    <lineage>
        <taxon>Bacteria</taxon>
        <taxon>Pseudomonadati</taxon>
        <taxon>Pseudomonadota</taxon>
        <taxon>Betaproteobacteria</taxon>
        <taxon>Burkholderiales</taxon>
        <taxon>Sphaerotilaceae</taxon>
        <taxon>Roseateles</taxon>
    </lineage>
</organism>
<dbReference type="EMBL" id="JACHLP010000013">
    <property type="protein sequence ID" value="MBB4846005.1"/>
    <property type="molecule type" value="Genomic_DNA"/>
</dbReference>
<dbReference type="PANTHER" id="PTHR46577:SF2">
    <property type="entry name" value="TRANSCRIPTIONAL REGULATORY PROTEIN"/>
    <property type="match status" value="1"/>
</dbReference>
<dbReference type="Gene3D" id="3.90.1150.10">
    <property type="entry name" value="Aspartate Aminotransferase, domain 1"/>
    <property type="match status" value="1"/>
</dbReference>
<evidence type="ECO:0000313" key="8">
    <source>
        <dbReference type="Proteomes" id="UP000562027"/>
    </source>
</evidence>
<proteinExistence type="inferred from homology"/>
<dbReference type="Gene3D" id="1.10.10.10">
    <property type="entry name" value="Winged helix-like DNA-binding domain superfamily/Winged helix DNA-binding domain"/>
    <property type="match status" value="1"/>
</dbReference>
<keyword evidence="3" id="KW-0805">Transcription regulation</keyword>
<dbReference type="InterPro" id="IPR015421">
    <property type="entry name" value="PyrdxlP-dep_Trfase_major"/>
</dbReference>
<dbReference type="AlphaFoldDB" id="A0A840LG41"/>
<evidence type="ECO:0000256" key="3">
    <source>
        <dbReference type="ARBA" id="ARBA00023015"/>
    </source>
</evidence>
<dbReference type="InterPro" id="IPR051446">
    <property type="entry name" value="HTH_trans_reg/aminotransferase"/>
</dbReference>
<protein>
    <submittedName>
        <fullName evidence="7">DNA-binding transcriptional MocR family regulator</fullName>
    </submittedName>
</protein>
<gene>
    <name evidence="7" type="ORF">HNP55_004559</name>
</gene>
<dbReference type="PROSITE" id="PS50949">
    <property type="entry name" value="HTH_GNTR"/>
    <property type="match status" value="1"/>
</dbReference>
<keyword evidence="5" id="KW-0804">Transcription</keyword>
<comment type="similarity">
    <text evidence="1">In the C-terminal section; belongs to the class-I pyridoxal-phosphate-dependent aminotransferase family.</text>
</comment>
<keyword evidence="8" id="KW-1185">Reference proteome</keyword>
<comment type="caution">
    <text evidence="7">The sequence shown here is derived from an EMBL/GenBank/DDBJ whole genome shotgun (WGS) entry which is preliminary data.</text>
</comment>
<feature type="domain" description="HTH gntR-type" evidence="6">
    <location>
        <begin position="8"/>
        <end position="76"/>
    </location>
</feature>
<dbReference type="PANTHER" id="PTHR46577">
    <property type="entry name" value="HTH-TYPE TRANSCRIPTIONAL REGULATORY PROTEIN GABR"/>
    <property type="match status" value="1"/>
</dbReference>
<dbReference type="InterPro" id="IPR036390">
    <property type="entry name" value="WH_DNA-bd_sf"/>
</dbReference>
<keyword evidence="4 7" id="KW-0238">DNA-binding</keyword>
<dbReference type="GO" id="GO:0003700">
    <property type="term" value="F:DNA-binding transcription factor activity"/>
    <property type="evidence" value="ECO:0007669"/>
    <property type="project" value="InterPro"/>
</dbReference>
<sequence length="489" mass="53294">MTLTIEDARLYVRLGTHYRQAIRQGTLPPGARMPSVRGLMALHGVSMSTALQACRWLEGQGLLEARARAGYFVAAAARQGQTPRLPPAHEPAVAAPVDAARYVGVHQKVSSVLERALRAQVRVNLAGAVAAPDLYPLERLRQASLRVLRHHALHLVTPSLPGGEPSLRAALARHALEQQLQLRADEIVVTHGCTEALTLALRAVTQPGDVVAVESPTYYGLLQILESLSLQALEIPTSPHTGISLPALREAAARTPGLKAVAVIPNLQNPLGAIMPEAAKQELLAWCEAQDLALIEDDSYASFYDGPGTLRPIKSFDRSGRVILCSSLHKILAPGMRLGWMTGGRWQQRLEMLKYSQSRPNEALAQLAVADFFKAGHMTRHLRGMRARLAQQREQMAEALARHLPRESRMSLPSGGLSLWVELPEGSSSEVLFEAALAQGIRLAPGAMFSNSMRYDRFLRINCGLPFDAQLREAVACLGRLLAPQRAHL</sequence>
<dbReference type="Gene3D" id="3.40.640.10">
    <property type="entry name" value="Type I PLP-dependent aspartate aminotransferase-like (Major domain)"/>
    <property type="match status" value="1"/>
</dbReference>
<dbReference type="CDD" id="cd00609">
    <property type="entry name" value="AAT_like"/>
    <property type="match status" value="1"/>
</dbReference>
<dbReference type="Pfam" id="PF00155">
    <property type="entry name" value="Aminotran_1_2"/>
    <property type="match status" value="1"/>
</dbReference>
<evidence type="ECO:0000256" key="2">
    <source>
        <dbReference type="ARBA" id="ARBA00022898"/>
    </source>
</evidence>
<evidence type="ECO:0000256" key="4">
    <source>
        <dbReference type="ARBA" id="ARBA00023125"/>
    </source>
</evidence>
<dbReference type="InterPro" id="IPR036388">
    <property type="entry name" value="WH-like_DNA-bd_sf"/>
</dbReference>
<keyword evidence="2" id="KW-0663">Pyridoxal phosphate</keyword>
<dbReference type="Pfam" id="PF00392">
    <property type="entry name" value="GntR"/>
    <property type="match status" value="1"/>
</dbReference>
<dbReference type="GO" id="GO:0003677">
    <property type="term" value="F:DNA binding"/>
    <property type="evidence" value="ECO:0007669"/>
    <property type="project" value="UniProtKB-KW"/>
</dbReference>
<evidence type="ECO:0000256" key="1">
    <source>
        <dbReference type="ARBA" id="ARBA00005384"/>
    </source>
</evidence>
<dbReference type="SUPFAM" id="SSF53383">
    <property type="entry name" value="PLP-dependent transferases"/>
    <property type="match status" value="1"/>
</dbReference>
<dbReference type="RefSeq" id="WP_221439747.1">
    <property type="nucleotide sequence ID" value="NZ_JACHLP010000013.1"/>
</dbReference>